<keyword evidence="7" id="KW-0175">Coiled coil</keyword>
<proteinExistence type="inferred from homology"/>
<name>A0A2S0NS44_9REOV</name>
<protein>
    <recommendedName>
        <fullName evidence="3">Outer capsid protein VP2</fullName>
    </recommendedName>
</protein>
<reference evidence="8" key="1">
    <citation type="submission" date="2017-03" db="EMBL/GenBank/DDBJ databases">
        <authorList>
            <person name="Phan T.G."/>
            <person name="Delwart E."/>
        </authorList>
    </citation>
    <scope>NUCLEOTIDE SEQUENCE</scope>
    <source>
        <strain evidence="8">VP 188 G</strain>
    </source>
</reference>
<keyword evidence="6" id="KW-1153">Inner capsid protein</keyword>
<accession>A0A2S0NS44</accession>
<evidence type="ECO:0000256" key="6">
    <source>
        <dbReference type="ARBA" id="ARBA00022996"/>
    </source>
</evidence>
<dbReference type="EMBL" id="KY713293">
    <property type="protein sequence ID" value="AVV63153.1"/>
    <property type="molecule type" value="Genomic_RNA"/>
</dbReference>
<dbReference type="InterPro" id="IPR001742">
    <property type="entry name" value="Capsid_VP2_Orbivir"/>
</dbReference>
<organism evidence="8">
    <name type="scientific">Changuinola virus</name>
    <dbReference type="NCBI Taxonomy" id="40052"/>
    <lineage>
        <taxon>Viruses</taxon>
        <taxon>Riboviria</taxon>
        <taxon>Orthornavirae</taxon>
        <taxon>Duplornaviricota</taxon>
        <taxon>Resentoviricetes</taxon>
        <taxon>Reovirales</taxon>
        <taxon>Sedoreoviridae</taxon>
        <taxon>Orbivirus</taxon>
        <taxon>Orbivirus changuinolaense</taxon>
    </lineage>
</organism>
<sequence>MTTEFTIAVADINKAKCQDALFNEFDIVIDTSNKAMVDDDGKWMMDKESQRRNIYLWGTDQPIDNAIKGIPGNESYLCIANNIDSVLGELTDENLENRDKIQHQVSKELKWGMNMQSQEWASDIGRRSYVECKFGNLHARDHHFESLVFYRNPIPTAQCSHAMFHQFYDHIYSDLHHIVQNTIYLVDYTYKIQCVDNEPYRYSMGIIFPYRQINQDKFQQEQDKNIFSDKFNKFTEAKKEGEVIYIDKDLEIEEKDFKKGIDLDEEKDILLSSIKKIEQRISELENSKFLNSYVKMEDLEETLNHLLNERQQIKGKISNIEDEMQRCRKIKYRYVNIKQKINEDNYKPKGEYDYKDSELLNHDDVIDRFNGSYKNALKKKIIDGKIQSFETLINMQDKKLKNAEEIQKEYDKIGNQDPNIKSKWLDIKRSTFGYYSKGNDYVMGYGPLKIEGNLTPNVLSEMRKEDKYKELIKLIYMDKDSEDEVDAINLCKLFSDYSRSHMNYQIKFSEDEDVCRKFQKSLNLLFNQGKRNEQAAIKTIHDNGWTVHPINVRAFKNIDNESQPIYYKNVAKLGILISQVYGGYIDNNCPIHALRGGMLYINSLFGNVYDMLKKKFKWDIYITDNNMGWQVPKDSKIRPFMRMNVYENNFIRGRAGVCWNFFWNTPTKVNVVDGYPHYNEESPYTESSFNEQNIIKFYQAVLNSNKWDDVHIELDNLLKYESQFYIKNITNDFYLDDKGILVTPPYYGEQIYYNVIANCYYKCVATQTNNTTVDKNEFKHTSAQRLLVPDIWFKPFQDQYDKALICQGNAINTKQQIRGRLERTYVDAIARNADFREYMQISESDIIDNMCPITYSGKYIVWKFYAQLFSLYVNFMPIHIREKIQMHVREIILYPEVQKYDVNYDISSICMGIYSIFIHAYNAVKLTTDRDVYLYLRNYQSAQGNERLYLLKRNIPTLYDLVTNFQGDNVDEYFALNFLFLLSCSNINSDVIKETYVPICYCRSSNIIFASIKLTQTQSKNFLSKYLPYMSRFFGIHQHKRWRNKNEISVELRRKAVEFYIGEVIINISTELSIRQTKSQNVAMWIGSKCGGVSEAVLIFQAITYPKAGYILIVLGDENMDYDRIYMDIKYNYHISFKSCKGVVMCKIKKDSIYEFKVLGSIKARKMLRTFWGLSHDMILVKSPGDIFGNAHIVTKLMNI</sequence>
<evidence type="ECO:0000256" key="5">
    <source>
        <dbReference type="ARBA" id="ARBA00022844"/>
    </source>
</evidence>
<keyword evidence="4" id="KW-0167">Capsid protein</keyword>
<evidence type="ECO:0000256" key="3">
    <source>
        <dbReference type="ARBA" id="ARBA00015347"/>
    </source>
</evidence>
<reference evidence="8" key="2">
    <citation type="journal article" date="2020" name="Virus Genes">
        <title>Genomic characterization of Changuinola viruses from Panama: evidence for multiple genome segment reassortment.</title>
        <authorList>
            <person name="Phan T."/>
            <person name="Tesh R.B."/>
            <person name="Guzman H."/>
            <person name="Delwart E."/>
        </authorList>
    </citation>
    <scope>NUCLEOTIDE SEQUENCE</scope>
    <source>
        <strain evidence="8">VP 188 G</strain>
    </source>
</reference>
<evidence type="ECO:0000256" key="4">
    <source>
        <dbReference type="ARBA" id="ARBA00022561"/>
    </source>
</evidence>
<evidence type="ECO:0000256" key="2">
    <source>
        <dbReference type="ARBA" id="ARBA00008722"/>
    </source>
</evidence>
<dbReference type="GO" id="GO:0039625">
    <property type="term" value="C:viral inner capsid"/>
    <property type="evidence" value="ECO:0007669"/>
    <property type="project" value="UniProtKB-KW"/>
</dbReference>
<evidence type="ECO:0000256" key="7">
    <source>
        <dbReference type="SAM" id="Coils"/>
    </source>
</evidence>
<keyword evidence="5" id="KW-0946">Virion</keyword>
<evidence type="ECO:0000256" key="1">
    <source>
        <dbReference type="ARBA" id="ARBA00004328"/>
    </source>
</evidence>
<comment type="similarity">
    <text evidence="2">Belongs to the orbivirus VP2 family.</text>
</comment>
<dbReference type="Pfam" id="PF00898">
    <property type="entry name" value="Orbi_VP2"/>
    <property type="match status" value="1"/>
</dbReference>
<dbReference type="GO" id="GO:0005198">
    <property type="term" value="F:structural molecule activity"/>
    <property type="evidence" value="ECO:0007669"/>
    <property type="project" value="InterPro"/>
</dbReference>
<evidence type="ECO:0000313" key="8">
    <source>
        <dbReference type="EMBL" id="AVV63153.1"/>
    </source>
</evidence>
<comment type="subcellular location">
    <subcellularLocation>
        <location evidence="1">Virion</location>
    </subcellularLocation>
</comment>
<feature type="coiled-coil region" evidence="7">
    <location>
        <begin position="267"/>
        <end position="323"/>
    </location>
</feature>